<reference evidence="3" key="1">
    <citation type="journal article" date="2020" name="Stud. Mycol.">
        <title>101 Dothideomycetes genomes: a test case for predicting lifestyles and emergence of pathogens.</title>
        <authorList>
            <person name="Haridas S."/>
            <person name="Albert R."/>
            <person name="Binder M."/>
            <person name="Bloem J."/>
            <person name="Labutti K."/>
            <person name="Salamov A."/>
            <person name="Andreopoulos B."/>
            <person name="Baker S."/>
            <person name="Barry K."/>
            <person name="Bills G."/>
            <person name="Bluhm B."/>
            <person name="Cannon C."/>
            <person name="Castanera R."/>
            <person name="Culley D."/>
            <person name="Daum C."/>
            <person name="Ezra D."/>
            <person name="Gonzalez J."/>
            <person name="Henrissat B."/>
            <person name="Kuo A."/>
            <person name="Liang C."/>
            <person name="Lipzen A."/>
            <person name="Lutzoni F."/>
            <person name="Magnuson J."/>
            <person name="Mondo S."/>
            <person name="Nolan M."/>
            <person name="Ohm R."/>
            <person name="Pangilinan J."/>
            <person name="Park H.-J."/>
            <person name="Ramirez L."/>
            <person name="Alfaro M."/>
            <person name="Sun H."/>
            <person name="Tritt A."/>
            <person name="Yoshinaga Y."/>
            <person name="Zwiers L.-H."/>
            <person name="Turgeon B."/>
            <person name="Goodwin S."/>
            <person name="Spatafora J."/>
            <person name="Crous P."/>
            <person name="Grigoriev I."/>
        </authorList>
    </citation>
    <scope>NUCLEOTIDE SEQUENCE</scope>
    <source>
        <strain evidence="3">CBS 121739</strain>
    </source>
</reference>
<protein>
    <submittedName>
        <fullName evidence="3">Uncharacterized protein</fullName>
    </submittedName>
</protein>
<accession>A0A6A6W895</accession>
<dbReference type="GeneID" id="54482148"/>
<dbReference type="EMBL" id="ML996571">
    <property type="protein sequence ID" value="KAF2758765.1"/>
    <property type="molecule type" value="Genomic_DNA"/>
</dbReference>
<organism evidence="3 4">
    <name type="scientific">Pseudovirgaria hyperparasitica</name>
    <dbReference type="NCBI Taxonomy" id="470096"/>
    <lineage>
        <taxon>Eukaryota</taxon>
        <taxon>Fungi</taxon>
        <taxon>Dikarya</taxon>
        <taxon>Ascomycota</taxon>
        <taxon>Pezizomycotina</taxon>
        <taxon>Dothideomycetes</taxon>
        <taxon>Dothideomycetes incertae sedis</taxon>
        <taxon>Acrospermales</taxon>
        <taxon>Acrospermaceae</taxon>
        <taxon>Pseudovirgaria</taxon>
    </lineage>
</organism>
<evidence type="ECO:0000313" key="4">
    <source>
        <dbReference type="Proteomes" id="UP000799437"/>
    </source>
</evidence>
<sequence length="156" mass="17060">MVATPACIASVLLATVAHVLASEVVTYPAVGYSPQYFSFDDYEALIIDETQQPTRSFAPPPAQPASPPQAQPKPSSQDPRPSSSTLPKQAAPMPSRRAGTAPLPVLRPPPPRHASSPAGIPSSRVTSRPCFRLRRSWCRRRRGRRCLSIMRFSMRV</sequence>
<keyword evidence="4" id="KW-1185">Reference proteome</keyword>
<feature type="region of interest" description="Disordered" evidence="1">
    <location>
        <begin position="49"/>
        <end position="125"/>
    </location>
</feature>
<feature type="signal peptide" evidence="2">
    <location>
        <begin position="1"/>
        <end position="21"/>
    </location>
</feature>
<evidence type="ECO:0000256" key="2">
    <source>
        <dbReference type="SAM" id="SignalP"/>
    </source>
</evidence>
<feature type="chain" id="PRO_5025686660" evidence="2">
    <location>
        <begin position="22"/>
        <end position="156"/>
    </location>
</feature>
<keyword evidence="2" id="KW-0732">Signal</keyword>
<feature type="compositionally biased region" description="Pro residues" evidence="1">
    <location>
        <begin position="58"/>
        <end position="71"/>
    </location>
</feature>
<gene>
    <name evidence="3" type="ORF">EJ05DRAFT_363517</name>
</gene>
<evidence type="ECO:0000256" key="1">
    <source>
        <dbReference type="SAM" id="MobiDB-lite"/>
    </source>
</evidence>
<dbReference type="RefSeq" id="XP_033601216.1">
    <property type="nucleotide sequence ID" value="XM_033741094.1"/>
</dbReference>
<name>A0A6A6W895_9PEZI</name>
<proteinExistence type="predicted"/>
<evidence type="ECO:0000313" key="3">
    <source>
        <dbReference type="EMBL" id="KAF2758765.1"/>
    </source>
</evidence>
<dbReference type="Proteomes" id="UP000799437">
    <property type="component" value="Unassembled WGS sequence"/>
</dbReference>
<dbReference type="AlphaFoldDB" id="A0A6A6W895"/>